<proteinExistence type="predicted"/>
<evidence type="ECO:0000256" key="1">
    <source>
        <dbReference type="SAM" id="SignalP"/>
    </source>
</evidence>
<reference evidence="4" key="1">
    <citation type="submission" date="2016-11" db="UniProtKB">
        <authorList>
            <consortium name="WormBaseParasite"/>
        </authorList>
    </citation>
    <scope>IDENTIFICATION</scope>
</reference>
<sequence>MSPLVLILLSAALLQPALTCIASKNDRGAEVSANPKVEPPKDQPPVNIGCMTCGDAIELTAPGEEGVRTIRVDETGVHESGCMTRKIGCDGVEGARATRLVWNYGTLVQREEARDPKYVEATLHCNDQGEWVLREEEAETMIYEVSCYSSDSNADVGDFLPDSIANVVVISSYVLLMSSYALHIDFASALRFIEDVGGWIELSGLILSPDRFL</sequence>
<evidence type="ECO:0000259" key="2">
    <source>
        <dbReference type="Pfam" id="PF01681"/>
    </source>
</evidence>
<dbReference type="Pfam" id="PF01681">
    <property type="entry name" value="C6"/>
    <property type="match status" value="1"/>
</dbReference>
<name>A0A1I7Z9L7_9BILA</name>
<evidence type="ECO:0000313" key="4">
    <source>
        <dbReference type="WBParaSite" id="L893_g23977.t1"/>
    </source>
</evidence>
<keyword evidence="3" id="KW-1185">Reference proteome</keyword>
<keyword evidence="1" id="KW-0732">Signal</keyword>
<feature type="chain" id="PRO_5009313160" evidence="1">
    <location>
        <begin position="20"/>
        <end position="213"/>
    </location>
</feature>
<dbReference type="WBParaSite" id="L893_g23977.t1">
    <property type="protein sequence ID" value="L893_g23977.t1"/>
    <property type="gene ID" value="L893_g23977"/>
</dbReference>
<dbReference type="AlphaFoldDB" id="A0A1I7Z9L7"/>
<dbReference type="Proteomes" id="UP000095287">
    <property type="component" value="Unplaced"/>
</dbReference>
<organism evidence="3 4">
    <name type="scientific">Steinernema glaseri</name>
    <dbReference type="NCBI Taxonomy" id="37863"/>
    <lineage>
        <taxon>Eukaryota</taxon>
        <taxon>Metazoa</taxon>
        <taxon>Ecdysozoa</taxon>
        <taxon>Nematoda</taxon>
        <taxon>Chromadorea</taxon>
        <taxon>Rhabditida</taxon>
        <taxon>Tylenchina</taxon>
        <taxon>Panagrolaimomorpha</taxon>
        <taxon>Strongyloidoidea</taxon>
        <taxon>Steinernematidae</taxon>
        <taxon>Steinernema</taxon>
    </lineage>
</organism>
<protein>
    <submittedName>
        <fullName evidence="4">C6 domain-containing protein</fullName>
    </submittedName>
</protein>
<feature type="domain" description="C6" evidence="2">
    <location>
        <begin position="75"/>
        <end position="147"/>
    </location>
</feature>
<feature type="signal peptide" evidence="1">
    <location>
        <begin position="1"/>
        <end position="19"/>
    </location>
</feature>
<evidence type="ECO:0000313" key="3">
    <source>
        <dbReference type="Proteomes" id="UP000095287"/>
    </source>
</evidence>
<dbReference type="InterPro" id="IPR002601">
    <property type="entry name" value="C6_domain"/>
</dbReference>
<accession>A0A1I7Z9L7</accession>